<evidence type="ECO:0000313" key="2">
    <source>
        <dbReference type="EMBL" id="CAE0367837.1"/>
    </source>
</evidence>
<name>A0A7S3JXB5_9STRA</name>
<evidence type="ECO:0000256" key="1">
    <source>
        <dbReference type="SAM" id="Coils"/>
    </source>
</evidence>
<dbReference type="AlphaFoldDB" id="A0A7S3JXB5"/>
<gene>
    <name evidence="2" type="ORF">ALAG00032_LOCUS8594</name>
</gene>
<protein>
    <submittedName>
        <fullName evidence="2">Uncharacterized protein</fullName>
    </submittedName>
</protein>
<feature type="coiled-coil region" evidence="1">
    <location>
        <begin position="56"/>
        <end position="97"/>
    </location>
</feature>
<proteinExistence type="predicted"/>
<accession>A0A7S3JXB5</accession>
<dbReference type="EMBL" id="HBIJ01012649">
    <property type="protein sequence ID" value="CAE0367837.1"/>
    <property type="molecule type" value="Transcribed_RNA"/>
</dbReference>
<reference evidence="2" key="1">
    <citation type="submission" date="2021-01" db="EMBL/GenBank/DDBJ databases">
        <authorList>
            <person name="Corre E."/>
            <person name="Pelletier E."/>
            <person name="Niang G."/>
            <person name="Scheremetjew M."/>
            <person name="Finn R."/>
            <person name="Kale V."/>
            <person name="Holt S."/>
            <person name="Cochrane G."/>
            <person name="Meng A."/>
            <person name="Brown T."/>
            <person name="Cohen L."/>
        </authorList>
    </citation>
    <scope>NUCLEOTIDE SEQUENCE</scope>
    <source>
        <strain evidence="2">CCMP1510</strain>
    </source>
</reference>
<sequence>MKVKEGKNEYTTTDYYKKQKDTFLKEPRKLCEKRKEGIKYHYELYDQAKNISLSIIKKKERKINDLKKKAMDIEKASMETRNEKEALLKKMELFKQQKRDKKK</sequence>
<organism evidence="2">
    <name type="scientific">Aureoumbra lagunensis</name>
    <dbReference type="NCBI Taxonomy" id="44058"/>
    <lineage>
        <taxon>Eukaryota</taxon>
        <taxon>Sar</taxon>
        <taxon>Stramenopiles</taxon>
        <taxon>Ochrophyta</taxon>
        <taxon>Pelagophyceae</taxon>
        <taxon>Pelagomonadales</taxon>
        <taxon>Aureoumbra</taxon>
    </lineage>
</organism>
<keyword evidence="1" id="KW-0175">Coiled coil</keyword>